<evidence type="ECO:0000256" key="7">
    <source>
        <dbReference type="SAM" id="Phobius"/>
    </source>
</evidence>
<dbReference type="Proteomes" id="UP001141253">
    <property type="component" value="Chromosome 9"/>
</dbReference>
<feature type="transmembrane region" description="Helical" evidence="7">
    <location>
        <begin position="197"/>
        <end position="215"/>
    </location>
</feature>
<dbReference type="SUPFAM" id="SSF49764">
    <property type="entry name" value="HSP20-like chaperones"/>
    <property type="match status" value="1"/>
</dbReference>
<keyword evidence="3" id="KW-0611">Plant defense</keyword>
<feature type="domain" description="SHSP" evidence="8">
    <location>
        <begin position="14"/>
        <end position="122"/>
    </location>
</feature>
<keyword evidence="7" id="KW-0472">Membrane</keyword>
<dbReference type="EMBL" id="JAPFFI010000008">
    <property type="protein sequence ID" value="KAJ6386248.1"/>
    <property type="molecule type" value="Genomic_DNA"/>
</dbReference>
<evidence type="ECO:0000256" key="3">
    <source>
        <dbReference type="ARBA" id="ARBA00022821"/>
    </source>
</evidence>
<name>A0ABQ9BNI7_9ROSI</name>
<feature type="compositionally biased region" description="Basic and acidic residues" evidence="6">
    <location>
        <begin position="152"/>
        <end position="165"/>
    </location>
</feature>
<evidence type="ECO:0000313" key="9">
    <source>
        <dbReference type="EMBL" id="KAJ6386248.1"/>
    </source>
</evidence>
<reference evidence="9" key="2">
    <citation type="journal article" date="2023" name="Int. J. Mol. Sci.">
        <title>De Novo Assembly and Annotation of 11 Diverse Shrub Willow (Salix) Genomes Reveals Novel Gene Organization in Sex-Linked Regions.</title>
        <authorList>
            <person name="Hyden B."/>
            <person name="Feng K."/>
            <person name="Yates T.B."/>
            <person name="Jawdy S."/>
            <person name="Cereghino C."/>
            <person name="Smart L.B."/>
            <person name="Muchero W."/>
        </authorList>
    </citation>
    <scope>NUCLEOTIDE SEQUENCE</scope>
    <source>
        <tissue evidence="9">Shoot tip</tissue>
    </source>
</reference>
<comment type="subcellular location">
    <subcellularLocation>
        <location evidence="1">Cell membrane</location>
        <topology evidence="1">Single-pass membrane protein</topology>
    </subcellularLocation>
</comment>
<dbReference type="PANTHER" id="PTHR43670:SF73">
    <property type="entry name" value="INACTIVE PROTEIN RESTRICTED TEV MOVEMENT 2-LIKE"/>
    <property type="match status" value="1"/>
</dbReference>
<keyword evidence="7" id="KW-1133">Transmembrane helix</keyword>
<dbReference type="InterPro" id="IPR008978">
    <property type="entry name" value="HSP20-like_chaperone"/>
</dbReference>
<dbReference type="Pfam" id="PF00011">
    <property type="entry name" value="HSP20"/>
    <property type="match status" value="1"/>
</dbReference>
<proteinExistence type="inferred from homology"/>
<dbReference type="CDD" id="cd06464">
    <property type="entry name" value="ACD_sHsps-like"/>
    <property type="match status" value="1"/>
</dbReference>
<sequence length="227" mass="25239">MEAKPGATGAAAGRVYEDFEPKMEWERELGDDTLRVHLPGFKKEQVRVRVTSSRVIRISGERQLSGDRWSRFLKEIPISSDFNHKEISAKFDGGILYVKQPKLIVPDAAKQQEQEKPPVESSTLDGMTPQEKAPPPSESAPRASETTTGEAHSLDSTKMDKDEAAKGLVSGAERQNTESDTKDFSGLVMEMKKPRKLVNLVLFFLSVVVLGMYASKAISWSFKKPEI</sequence>
<evidence type="ECO:0000256" key="1">
    <source>
        <dbReference type="ARBA" id="ARBA00004162"/>
    </source>
</evidence>
<gene>
    <name evidence="9" type="ORF">OIU77_029255</name>
</gene>
<evidence type="ECO:0000259" key="8">
    <source>
        <dbReference type="PROSITE" id="PS01031"/>
    </source>
</evidence>
<comment type="caution">
    <text evidence="9">The sequence shown here is derived from an EMBL/GenBank/DDBJ whole genome shotgun (WGS) entry which is preliminary data.</text>
</comment>
<dbReference type="Gene3D" id="2.60.40.790">
    <property type="match status" value="1"/>
</dbReference>
<organism evidence="9 10">
    <name type="scientific">Salix suchowensis</name>
    <dbReference type="NCBI Taxonomy" id="1278906"/>
    <lineage>
        <taxon>Eukaryota</taxon>
        <taxon>Viridiplantae</taxon>
        <taxon>Streptophyta</taxon>
        <taxon>Embryophyta</taxon>
        <taxon>Tracheophyta</taxon>
        <taxon>Spermatophyta</taxon>
        <taxon>Magnoliopsida</taxon>
        <taxon>eudicotyledons</taxon>
        <taxon>Gunneridae</taxon>
        <taxon>Pentapetalae</taxon>
        <taxon>rosids</taxon>
        <taxon>fabids</taxon>
        <taxon>Malpighiales</taxon>
        <taxon>Salicaceae</taxon>
        <taxon>Saliceae</taxon>
        <taxon>Salix</taxon>
    </lineage>
</organism>
<keyword evidence="7" id="KW-0812">Transmembrane</keyword>
<dbReference type="PROSITE" id="PS01031">
    <property type="entry name" value="SHSP"/>
    <property type="match status" value="1"/>
</dbReference>
<dbReference type="PANTHER" id="PTHR43670">
    <property type="entry name" value="HEAT SHOCK PROTEIN 26"/>
    <property type="match status" value="1"/>
</dbReference>
<dbReference type="InterPro" id="IPR002068">
    <property type="entry name" value="A-crystallin/Hsp20_dom"/>
</dbReference>
<keyword evidence="2" id="KW-1003">Cell membrane</keyword>
<protein>
    <recommendedName>
        <fullName evidence="8">SHSP domain-containing protein</fullName>
    </recommendedName>
</protein>
<reference evidence="9" key="1">
    <citation type="submission" date="2022-10" db="EMBL/GenBank/DDBJ databases">
        <authorList>
            <person name="Hyden B.L."/>
            <person name="Feng K."/>
            <person name="Yates T."/>
            <person name="Jawdy S."/>
            <person name="Smart L.B."/>
            <person name="Muchero W."/>
        </authorList>
    </citation>
    <scope>NUCLEOTIDE SEQUENCE</scope>
    <source>
        <tissue evidence="9">Shoot tip</tissue>
    </source>
</reference>
<comment type="similarity">
    <text evidence="4 5">Belongs to the small heat shock protein (HSP20) family.</text>
</comment>
<evidence type="ECO:0000256" key="4">
    <source>
        <dbReference type="PROSITE-ProRule" id="PRU00285"/>
    </source>
</evidence>
<evidence type="ECO:0000256" key="5">
    <source>
        <dbReference type="RuleBase" id="RU003616"/>
    </source>
</evidence>
<accession>A0ABQ9BNI7</accession>
<evidence type="ECO:0000256" key="2">
    <source>
        <dbReference type="ARBA" id="ARBA00022475"/>
    </source>
</evidence>
<evidence type="ECO:0000256" key="6">
    <source>
        <dbReference type="SAM" id="MobiDB-lite"/>
    </source>
</evidence>
<keyword evidence="10" id="KW-1185">Reference proteome</keyword>
<evidence type="ECO:0000313" key="10">
    <source>
        <dbReference type="Proteomes" id="UP001141253"/>
    </source>
</evidence>
<feature type="region of interest" description="Disordered" evidence="6">
    <location>
        <begin position="109"/>
        <end position="180"/>
    </location>
</feature>